<evidence type="ECO:0008006" key="4">
    <source>
        <dbReference type="Google" id="ProtNLM"/>
    </source>
</evidence>
<gene>
    <name evidence="2" type="ORF">Pro02_17480</name>
</gene>
<keyword evidence="3" id="KW-1185">Reference proteome</keyword>
<evidence type="ECO:0000256" key="1">
    <source>
        <dbReference type="SAM" id="SignalP"/>
    </source>
</evidence>
<dbReference type="AlphaFoldDB" id="A0A8J3RXX5"/>
<dbReference type="EMBL" id="BOOI01000013">
    <property type="protein sequence ID" value="GIH83340.1"/>
    <property type="molecule type" value="Genomic_DNA"/>
</dbReference>
<reference evidence="2" key="1">
    <citation type="submission" date="2021-01" db="EMBL/GenBank/DDBJ databases">
        <title>Whole genome shotgun sequence of Planobispora rosea NBRC 15558.</title>
        <authorList>
            <person name="Komaki H."/>
            <person name="Tamura T."/>
        </authorList>
    </citation>
    <scope>NUCLEOTIDE SEQUENCE</scope>
    <source>
        <strain evidence="2">NBRC 15558</strain>
    </source>
</reference>
<dbReference type="Proteomes" id="UP000655044">
    <property type="component" value="Unassembled WGS sequence"/>
</dbReference>
<dbReference type="RefSeq" id="WP_189243094.1">
    <property type="nucleotide sequence ID" value="NZ_BMQP01000027.1"/>
</dbReference>
<name>A0A8J3RXX5_PLARO</name>
<proteinExistence type="predicted"/>
<sequence>MFAATAVALTAVLTAGTAGCGNPEFTYVNLHDGETYFKVPASWRQVDQKALQEFFEPGDPASAMAQIRKERMALAAYDAHAEPSVSHFYGLGTQDEPFVFVRTTALFPTERDAISLNSMRDAFLPFTADRRRQLEQLPGYPLSAFEPLIDEVVHPGDGVRGVHVRFNYAIRGARTQTFDVTSYLAADGQRVSTMMIRCSAECYRKRAQELDKISKSFTIKRPIG</sequence>
<evidence type="ECO:0000313" key="3">
    <source>
        <dbReference type="Proteomes" id="UP000655044"/>
    </source>
</evidence>
<evidence type="ECO:0000313" key="2">
    <source>
        <dbReference type="EMBL" id="GIH83340.1"/>
    </source>
</evidence>
<organism evidence="2 3">
    <name type="scientific">Planobispora rosea</name>
    <dbReference type="NCBI Taxonomy" id="35762"/>
    <lineage>
        <taxon>Bacteria</taxon>
        <taxon>Bacillati</taxon>
        <taxon>Actinomycetota</taxon>
        <taxon>Actinomycetes</taxon>
        <taxon>Streptosporangiales</taxon>
        <taxon>Streptosporangiaceae</taxon>
        <taxon>Planobispora</taxon>
    </lineage>
</organism>
<feature type="signal peptide" evidence="1">
    <location>
        <begin position="1"/>
        <end position="20"/>
    </location>
</feature>
<protein>
    <recommendedName>
        <fullName evidence="4">Lipoprotein</fullName>
    </recommendedName>
</protein>
<keyword evidence="1" id="KW-0732">Signal</keyword>
<comment type="caution">
    <text evidence="2">The sequence shown here is derived from an EMBL/GenBank/DDBJ whole genome shotgun (WGS) entry which is preliminary data.</text>
</comment>
<accession>A0A8J3RXX5</accession>
<feature type="chain" id="PRO_5035147558" description="Lipoprotein" evidence="1">
    <location>
        <begin position="21"/>
        <end position="224"/>
    </location>
</feature>